<dbReference type="Gene3D" id="1.10.600.10">
    <property type="entry name" value="Farnesyl Diphosphate Synthase"/>
    <property type="match status" value="1"/>
</dbReference>
<organism evidence="1 2">
    <name type="scientific">Aspergillus brasiliensis</name>
    <dbReference type="NCBI Taxonomy" id="319629"/>
    <lineage>
        <taxon>Eukaryota</taxon>
        <taxon>Fungi</taxon>
        <taxon>Dikarya</taxon>
        <taxon>Ascomycota</taxon>
        <taxon>Pezizomycotina</taxon>
        <taxon>Eurotiomycetes</taxon>
        <taxon>Eurotiomycetidae</taxon>
        <taxon>Eurotiales</taxon>
        <taxon>Aspergillaceae</taxon>
        <taxon>Aspergillus</taxon>
        <taxon>Aspergillus subgen. Circumdati</taxon>
    </lineage>
</organism>
<sequence length="109" mass="12160">MAYSFPLKVHRPILTTIVSETDQDFVSINIVEAERTGNIVLSHSTRLFPDYLRQKHGIGEAYAFPNFPGAIGSWAIYTSIPDMAGMVEQHNDVLSFYKESLLGKARDVG</sequence>
<comment type="caution">
    <text evidence="1">The sequence shown here is derived from an EMBL/GenBank/DDBJ whole genome shotgun (WGS) entry which is preliminary data.</text>
</comment>
<protein>
    <submittedName>
        <fullName evidence="1">Uncharacterized protein</fullName>
    </submittedName>
</protein>
<evidence type="ECO:0000313" key="1">
    <source>
        <dbReference type="EMBL" id="GKZ23804.1"/>
    </source>
</evidence>
<dbReference type="AlphaFoldDB" id="A0A9W5YU12"/>
<reference evidence="1" key="1">
    <citation type="submission" date="2022-07" db="EMBL/GenBank/DDBJ databases">
        <title>Taxonomy of Aspergillus series Nigri: significant species reduction supported by multi-species coalescent approaches.</title>
        <authorList>
            <person name="Bian C."/>
            <person name="Kusuya Y."/>
            <person name="Sklenar F."/>
            <person name="D'hooge E."/>
            <person name="Yaguchi T."/>
            <person name="Takahashi H."/>
            <person name="Hubka V."/>
        </authorList>
    </citation>
    <scope>NUCLEOTIDE SEQUENCE</scope>
    <source>
        <strain evidence="1">CBS 733.88</strain>
    </source>
</reference>
<dbReference type="Proteomes" id="UP001143548">
    <property type="component" value="Unassembled WGS sequence"/>
</dbReference>
<dbReference type="EMBL" id="BROQ01000073">
    <property type="protein sequence ID" value="GKZ23804.1"/>
    <property type="molecule type" value="Genomic_DNA"/>
</dbReference>
<gene>
    <name evidence="1" type="ORF">AbraCBS73388_010396</name>
</gene>
<name>A0A9W5YU12_9EURO</name>
<dbReference type="InterPro" id="IPR008949">
    <property type="entry name" value="Isoprenoid_synthase_dom_sf"/>
</dbReference>
<proteinExistence type="predicted"/>
<accession>A0A9W5YU12</accession>
<evidence type="ECO:0000313" key="2">
    <source>
        <dbReference type="Proteomes" id="UP001143548"/>
    </source>
</evidence>